<accession>A0A0D2D3Q2</accession>
<reference evidence="3 4" key="1">
    <citation type="submission" date="2015-01" db="EMBL/GenBank/DDBJ databases">
        <title>The Genome Sequence of Cladophialophora immunda CBS83496.</title>
        <authorList>
            <consortium name="The Broad Institute Genomics Platform"/>
            <person name="Cuomo C."/>
            <person name="de Hoog S."/>
            <person name="Gorbushina A."/>
            <person name="Stielow B."/>
            <person name="Teixiera M."/>
            <person name="Abouelleil A."/>
            <person name="Chapman S.B."/>
            <person name="Priest M."/>
            <person name="Young S.K."/>
            <person name="Wortman J."/>
            <person name="Nusbaum C."/>
            <person name="Birren B."/>
        </authorList>
    </citation>
    <scope>NUCLEOTIDE SEQUENCE [LARGE SCALE GENOMIC DNA]</scope>
    <source>
        <strain evidence="3 4">CBS 83496</strain>
    </source>
</reference>
<dbReference type="AlphaFoldDB" id="A0A0D2D3Q2"/>
<feature type="compositionally biased region" description="Polar residues" evidence="1">
    <location>
        <begin position="388"/>
        <end position="397"/>
    </location>
</feature>
<feature type="region of interest" description="Disordered" evidence="1">
    <location>
        <begin position="486"/>
        <end position="513"/>
    </location>
</feature>
<gene>
    <name evidence="3" type="ORF">PV07_06089</name>
</gene>
<feature type="compositionally biased region" description="Acidic residues" evidence="1">
    <location>
        <begin position="428"/>
        <end position="439"/>
    </location>
</feature>
<dbReference type="Proteomes" id="UP000054466">
    <property type="component" value="Unassembled WGS sequence"/>
</dbReference>
<sequence length="665" mass="74786">MATDSSFYDSCSTGSWDTEINSDDGEDYRRGDDDDFPRTAQRLKPLLTLSFNNWGKESHQRPRLLFRAFEPEHGLRARCFLDMRPSTLPPPPPTYGGNKFGSLVYRHLITDKTFSSPYLSFTQNPKRAIEAHLAKSSAHLSIAVIDYNVLEEEIKRLYGTGNGPWLVPSIVTDYGFKDLKKIEKDQPVKQGVKGQEGYTGRGEFLIWGSVPCDPVAILCCEEALQVYEVLNSLKDSGSVIDYASGVSIGQCLKSIPSMYKAVVARKLINAFKIPGYEKARDNIYLKKFIQGVEASSPEPSDSDSLPDEVILSRVRNRSRSAETVKYSKSARMTERVHVTVEAREKMLRSANTALPCPEPAEDLQDLLDCQLAEMGSEFGVTTAPFDSPTLSRSNATISGFRRTPDQSPSEGIRLKPTEVQMDTGGDRMEEEDKTADDTVESSRPQEHIKHVDDPEVDIFAWQVRWWATIPTPTPTPLPVYTRELHNLSTSQPNDSTTKSNRTEKRDREPAMTEQVVIPPQCPTACQTEKEALSSNIIDLTTEDTNCHASEKAASLKNTNRLGAKRHQRRHAVTKTRTKITSNSNSTSTFRKVDVRRGNSHRMNCPSKAAHVDTSILSSLTEDEDEIQIIAERRYHNRRRHVRRTKTIITIRSRSLSESIIFNQRG</sequence>
<feature type="region of interest" description="Disordered" evidence="1">
    <location>
        <begin position="380"/>
        <end position="447"/>
    </location>
</feature>
<dbReference type="EMBL" id="KN847042">
    <property type="protein sequence ID" value="KIW30339.1"/>
    <property type="molecule type" value="Genomic_DNA"/>
</dbReference>
<evidence type="ECO:0000256" key="1">
    <source>
        <dbReference type="SAM" id="MobiDB-lite"/>
    </source>
</evidence>
<protein>
    <recommendedName>
        <fullName evidence="2">DUF7587 domain-containing protein</fullName>
    </recommendedName>
</protein>
<feature type="compositionally biased region" description="Polar residues" evidence="1">
    <location>
        <begin position="486"/>
        <end position="499"/>
    </location>
</feature>
<dbReference type="RefSeq" id="XP_016250555.1">
    <property type="nucleotide sequence ID" value="XM_016393036.1"/>
</dbReference>
<evidence type="ECO:0000313" key="4">
    <source>
        <dbReference type="Proteomes" id="UP000054466"/>
    </source>
</evidence>
<feature type="compositionally biased region" description="Basic and acidic residues" evidence="1">
    <location>
        <begin position="500"/>
        <end position="510"/>
    </location>
</feature>
<keyword evidence="4" id="KW-1185">Reference proteome</keyword>
<feature type="domain" description="DUF7587" evidence="2">
    <location>
        <begin position="61"/>
        <end position="213"/>
    </location>
</feature>
<feature type="region of interest" description="Disordered" evidence="1">
    <location>
        <begin position="561"/>
        <end position="588"/>
    </location>
</feature>
<dbReference type="HOGENOM" id="CLU_485708_0_0_1"/>
<evidence type="ECO:0000313" key="3">
    <source>
        <dbReference type="EMBL" id="KIW30339.1"/>
    </source>
</evidence>
<dbReference type="InterPro" id="IPR056009">
    <property type="entry name" value="DUF7587"/>
</dbReference>
<dbReference type="Pfam" id="PF24494">
    <property type="entry name" value="DUF7587"/>
    <property type="match status" value="1"/>
</dbReference>
<feature type="compositionally biased region" description="Polar residues" evidence="1">
    <location>
        <begin position="1"/>
        <end position="19"/>
    </location>
</feature>
<feature type="compositionally biased region" description="Low complexity" evidence="1">
    <location>
        <begin position="578"/>
        <end position="588"/>
    </location>
</feature>
<feature type="compositionally biased region" description="Basic residues" evidence="1">
    <location>
        <begin position="562"/>
        <end position="577"/>
    </location>
</feature>
<dbReference type="VEuPathDB" id="FungiDB:PV07_06089"/>
<dbReference type="GeneID" id="27345283"/>
<organism evidence="3 4">
    <name type="scientific">Cladophialophora immunda</name>
    <dbReference type="NCBI Taxonomy" id="569365"/>
    <lineage>
        <taxon>Eukaryota</taxon>
        <taxon>Fungi</taxon>
        <taxon>Dikarya</taxon>
        <taxon>Ascomycota</taxon>
        <taxon>Pezizomycotina</taxon>
        <taxon>Eurotiomycetes</taxon>
        <taxon>Chaetothyriomycetidae</taxon>
        <taxon>Chaetothyriales</taxon>
        <taxon>Herpotrichiellaceae</taxon>
        <taxon>Cladophialophora</taxon>
    </lineage>
</organism>
<feature type="region of interest" description="Disordered" evidence="1">
    <location>
        <begin position="1"/>
        <end position="37"/>
    </location>
</feature>
<name>A0A0D2D3Q2_9EURO</name>
<evidence type="ECO:0000259" key="2">
    <source>
        <dbReference type="Pfam" id="PF24494"/>
    </source>
</evidence>
<dbReference type="OrthoDB" id="4157530at2759"/>
<proteinExistence type="predicted"/>